<dbReference type="KEGG" id="bgt:106051446"/>
<gene>
    <name evidence="1" type="primary">106051446</name>
</gene>
<dbReference type="EnsemblMetazoa" id="BGLB034805-RA">
    <property type="protein sequence ID" value="BGLB034805-PA"/>
    <property type="gene ID" value="BGLB034805"/>
</dbReference>
<dbReference type="VEuPathDB" id="VectorBase:BGLB034805"/>
<organism evidence="1 2">
    <name type="scientific">Biomphalaria glabrata</name>
    <name type="common">Bloodfluke planorb</name>
    <name type="synonym">Freshwater snail</name>
    <dbReference type="NCBI Taxonomy" id="6526"/>
    <lineage>
        <taxon>Eukaryota</taxon>
        <taxon>Metazoa</taxon>
        <taxon>Spiralia</taxon>
        <taxon>Lophotrochozoa</taxon>
        <taxon>Mollusca</taxon>
        <taxon>Gastropoda</taxon>
        <taxon>Heterobranchia</taxon>
        <taxon>Euthyneura</taxon>
        <taxon>Panpulmonata</taxon>
        <taxon>Hygrophila</taxon>
        <taxon>Lymnaeoidea</taxon>
        <taxon>Planorbidae</taxon>
        <taxon>Biomphalaria</taxon>
    </lineage>
</organism>
<dbReference type="AlphaFoldDB" id="A0A2C9LTV4"/>
<evidence type="ECO:0000313" key="2">
    <source>
        <dbReference type="Proteomes" id="UP000076420"/>
    </source>
</evidence>
<reference evidence="1" key="1">
    <citation type="submission" date="2020-05" db="UniProtKB">
        <authorList>
            <consortium name="EnsemblMetazoa"/>
        </authorList>
    </citation>
    <scope>IDENTIFICATION</scope>
    <source>
        <strain evidence="1">BB02</strain>
    </source>
</reference>
<protein>
    <submittedName>
        <fullName evidence="1">Uncharacterized protein</fullName>
    </submittedName>
</protein>
<dbReference type="Proteomes" id="UP000076420">
    <property type="component" value="Unassembled WGS sequence"/>
</dbReference>
<name>A0A2C9LTV4_BIOGL</name>
<proteinExistence type="predicted"/>
<accession>A0A2C9LTV4</accession>
<sequence length="133" mass="15166">MLIAEKNSGSSLMFDLVNWFLIAYVCFEVIQGCYGQFMFPEDLSGTWTVTGQNEFVFQRSALSGYAICPITAYSCKNYPSTWELVLSQRNTYVLRSIAFDHDEDPTIKVQLYTCLYLKNVSAGMYLAFQSPRS</sequence>
<evidence type="ECO:0000313" key="1">
    <source>
        <dbReference type="EnsemblMetazoa" id="BGLB034805-PA"/>
    </source>
</evidence>
<dbReference type="VEuPathDB" id="VectorBase:BGLAX_030309"/>